<organism evidence="3 4">
    <name type="scientific">Rhodovibrio sodomensis</name>
    <dbReference type="NCBI Taxonomy" id="1088"/>
    <lineage>
        <taxon>Bacteria</taxon>
        <taxon>Pseudomonadati</taxon>
        <taxon>Pseudomonadota</taxon>
        <taxon>Alphaproteobacteria</taxon>
        <taxon>Rhodospirillales</taxon>
        <taxon>Rhodovibrionaceae</taxon>
        <taxon>Rhodovibrio</taxon>
    </lineage>
</organism>
<keyword evidence="1" id="KW-0732">Signal</keyword>
<dbReference type="Proteomes" id="UP001296873">
    <property type="component" value="Unassembled WGS sequence"/>
</dbReference>
<sequence>MANEGTSLMTFKKLFAAGAFALATTALVTGPAAAQEGDSCGTVRLEQVNWTGVTAKTETLAWVLQQLGYETDLITASVPIMFNSLAKNQRDVFLGLWLPTQKSMIAKYMKEGSIDILGANLDGAKYTVAVTKNAYEAGVKHFSDLDEYKEKFNGTIYGIEAGNDGNRIIKEMIADNAYGLGDWKLLPSSSAGMLTQVKKNARQDKWAAFLGWEPHPMNLNIDMAYLSGGEEYWGPNKGGATVYTAVRTGYAWECPNVGQLLTNYTFTLDEQNMLGKYVINQEMSYLEAGKKLIREKPEILDRWFDRGGPLVFTGVKTRDGGDPKQAVMSALQG</sequence>
<feature type="domain" description="ABC-type glycine betaine transport system substrate-binding" evidence="2">
    <location>
        <begin position="42"/>
        <end position="291"/>
    </location>
</feature>
<proteinExistence type="predicted"/>
<evidence type="ECO:0000313" key="3">
    <source>
        <dbReference type="EMBL" id="MBK1668460.1"/>
    </source>
</evidence>
<dbReference type="InterPro" id="IPR007210">
    <property type="entry name" value="ABC_Gly_betaine_transp_sub-bd"/>
</dbReference>
<dbReference type="Gene3D" id="3.40.190.10">
    <property type="entry name" value="Periplasmic binding protein-like II"/>
    <property type="match status" value="1"/>
</dbReference>
<gene>
    <name evidence="3" type="ORF">CKO28_10485</name>
</gene>
<dbReference type="EMBL" id="NRRL01000024">
    <property type="protein sequence ID" value="MBK1668460.1"/>
    <property type="molecule type" value="Genomic_DNA"/>
</dbReference>
<feature type="chain" id="PRO_5046305803" evidence="1">
    <location>
        <begin position="35"/>
        <end position="333"/>
    </location>
</feature>
<accession>A0ABS1DDH5</accession>
<name>A0ABS1DDH5_9PROT</name>
<evidence type="ECO:0000313" key="4">
    <source>
        <dbReference type="Proteomes" id="UP001296873"/>
    </source>
</evidence>
<evidence type="ECO:0000256" key="1">
    <source>
        <dbReference type="SAM" id="SignalP"/>
    </source>
</evidence>
<reference evidence="3 4" key="1">
    <citation type="journal article" date="2020" name="Microorganisms">
        <title>Osmotic Adaptation and Compatible Solute Biosynthesis of Phototrophic Bacteria as Revealed from Genome Analyses.</title>
        <authorList>
            <person name="Imhoff J.F."/>
            <person name="Rahn T."/>
            <person name="Kunzel S."/>
            <person name="Keller A."/>
            <person name="Neulinger S.C."/>
        </authorList>
    </citation>
    <scope>NUCLEOTIDE SEQUENCE [LARGE SCALE GENOMIC DNA]</scope>
    <source>
        <strain evidence="3 4">DSM 9895</strain>
    </source>
</reference>
<evidence type="ECO:0000259" key="2">
    <source>
        <dbReference type="Pfam" id="PF04069"/>
    </source>
</evidence>
<dbReference type="Pfam" id="PF04069">
    <property type="entry name" value="OpuAC"/>
    <property type="match status" value="1"/>
</dbReference>
<comment type="caution">
    <text evidence="3">The sequence shown here is derived from an EMBL/GenBank/DDBJ whole genome shotgun (WGS) entry which is preliminary data.</text>
</comment>
<dbReference type="SUPFAM" id="SSF53850">
    <property type="entry name" value="Periplasmic binding protein-like II"/>
    <property type="match status" value="1"/>
</dbReference>
<protein>
    <submittedName>
        <fullName evidence="3">Glycine/betaine ABC transporter substrate-binding protein</fullName>
    </submittedName>
</protein>
<dbReference type="CDD" id="cd13640">
    <property type="entry name" value="PBP2_ChoX"/>
    <property type="match status" value="1"/>
</dbReference>
<dbReference type="InterPro" id="IPR017783">
    <property type="entry name" value="ABC_choline_sub-bd"/>
</dbReference>
<feature type="signal peptide" evidence="1">
    <location>
        <begin position="1"/>
        <end position="34"/>
    </location>
</feature>
<dbReference type="Gene3D" id="3.40.190.100">
    <property type="entry name" value="Glycine betaine-binding periplasmic protein, domain 2"/>
    <property type="match status" value="1"/>
</dbReference>
<keyword evidence="4" id="KW-1185">Reference proteome</keyword>